<feature type="chain" id="PRO_5004903362" evidence="2">
    <location>
        <begin position="23"/>
        <end position="232"/>
    </location>
</feature>
<dbReference type="KEGG" id="tet:TTHERM_000091619"/>
<keyword evidence="4" id="KW-1185">Reference proteome</keyword>
<feature type="compositionally biased region" description="Polar residues" evidence="1">
    <location>
        <begin position="175"/>
        <end position="188"/>
    </location>
</feature>
<proteinExistence type="predicted"/>
<dbReference type="InParanoid" id="W7X733"/>
<feature type="compositionally biased region" description="Low complexity" evidence="1">
    <location>
        <begin position="161"/>
        <end position="174"/>
    </location>
</feature>
<feature type="signal peptide" evidence="2">
    <location>
        <begin position="1"/>
        <end position="22"/>
    </location>
</feature>
<evidence type="ECO:0000313" key="3">
    <source>
        <dbReference type="EMBL" id="EWS75195.1"/>
    </source>
</evidence>
<keyword evidence="3" id="KW-0472">Membrane</keyword>
<dbReference type="RefSeq" id="XP_012652186.1">
    <property type="nucleotide sequence ID" value="XM_012796732.1"/>
</dbReference>
<sequence>MNMHLTNIVIIFIVLIIYSTQAQRANDCLKQGFQQCLDNLGQCTSDLNSCSQNCNISDECEESCCLDGYCLKQELCQTNISSDQRRDAQLSKKTQKFSLNKFLEHLQPFFFAVICLSPIFCYAYCKFRSTIQTTVIQYEGEILNTENEQQVQEKSGQPLSQWQKQKQENQQQEQLESVSTQEDSKQLPQKQLDKSNIQGFSLDCSHFNASVFQHDYEKQICGDTTFCKINQQ</sequence>
<keyword evidence="2" id="KW-0732">Signal</keyword>
<dbReference type="Proteomes" id="UP000009168">
    <property type="component" value="Unassembled WGS sequence"/>
</dbReference>
<gene>
    <name evidence="3" type="ORF">TTHERM_000091619</name>
</gene>
<evidence type="ECO:0000313" key="4">
    <source>
        <dbReference type="Proteomes" id="UP000009168"/>
    </source>
</evidence>
<dbReference type="GeneID" id="24437232"/>
<evidence type="ECO:0000256" key="1">
    <source>
        <dbReference type="SAM" id="MobiDB-lite"/>
    </source>
</evidence>
<evidence type="ECO:0000256" key="2">
    <source>
        <dbReference type="SAM" id="SignalP"/>
    </source>
</evidence>
<keyword evidence="3" id="KW-0812">Transmembrane</keyword>
<dbReference type="AlphaFoldDB" id="W7X733"/>
<protein>
    <submittedName>
        <fullName evidence="3">Transmembrane protein, putative</fullName>
    </submittedName>
</protein>
<dbReference type="EMBL" id="GG662749">
    <property type="protein sequence ID" value="EWS75195.1"/>
    <property type="molecule type" value="Genomic_DNA"/>
</dbReference>
<reference evidence="4" key="1">
    <citation type="journal article" date="2006" name="PLoS Biol.">
        <title>Macronuclear genome sequence of the ciliate Tetrahymena thermophila, a model eukaryote.</title>
        <authorList>
            <person name="Eisen J.A."/>
            <person name="Coyne R.S."/>
            <person name="Wu M."/>
            <person name="Wu D."/>
            <person name="Thiagarajan M."/>
            <person name="Wortman J.R."/>
            <person name="Badger J.H."/>
            <person name="Ren Q."/>
            <person name="Amedeo P."/>
            <person name="Jones K.M."/>
            <person name="Tallon L.J."/>
            <person name="Delcher A.L."/>
            <person name="Salzberg S.L."/>
            <person name="Silva J.C."/>
            <person name="Haas B.J."/>
            <person name="Majoros W.H."/>
            <person name="Farzad M."/>
            <person name="Carlton J.M."/>
            <person name="Smith R.K. Jr."/>
            <person name="Garg J."/>
            <person name="Pearlman R.E."/>
            <person name="Karrer K.M."/>
            <person name="Sun L."/>
            <person name="Manning G."/>
            <person name="Elde N.C."/>
            <person name="Turkewitz A.P."/>
            <person name="Asai D.J."/>
            <person name="Wilkes D.E."/>
            <person name="Wang Y."/>
            <person name="Cai H."/>
            <person name="Collins K."/>
            <person name="Stewart B.A."/>
            <person name="Lee S.R."/>
            <person name="Wilamowska K."/>
            <person name="Weinberg Z."/>
            <person name="Ruzzo W.L."/>
            <person name="Wloga D."/>
            <person name="Gaertig J."/>
            <person name="Frankel J."/>
            <person name="Tsao C.-C."/>
            <person name="Gorovsky M.A."/>
            <person name="Keeling P.J."/>
            <person name="Waller R.F."/>
            <person name="Patron N.J."/>
            <person name="Cherry J.M."/>
            <person name="Stover N.A."/>
            <person name="Krieger C.J."/>
            <person name="del Toro C."/>
            <person name="Ryder H.F."/>
            <person name="Williamson S.C."/>
            <person name="Barbeau R.A."/>
            <person name="Hamilton E.P."/>
            <person name="Orias E."/>
        </authorList>
    </citation>
    <scope>NUCLEOTIDE SEQUENCE [LARGE SCALE GENOMIC DNA]</scope>
    <source>
        <strain evidence="4">SB210</strain>
    </source>
</reference>
<feature type="region of interest" description="Disordered" evidence="1">
    <location>
        <begin position="154"/>
        <end position="188"/>
    </location>
</feature>
<organism evidence="3 4">
    <name type="scientific">Tetrahymena thermophila (strain SB210)</name>
    <dbReference type="NCBI Taxonomy" id="312017"/>
    <lineage>
        <taxon>Eukaryota</taxon>
        <taxon>Sar</taxon>
        <taxon>Alveolata</taxon>
        <taxon>Ciliophora</taxon>
        <taxon>Intramacronucleata</taxon>
        <taxon>Oligohymenophorea</taxon>
        <taxon>Hymenostomatida</taxon>
        <taxon>Tetrahymenina</taxon>
        <taxon>Tetrahymenidae</taxon>
        <taxon>Tetrahymena</taxon>
    </lineage>
</organism>
<name>W7X733_TETTS</name>
<accession>W7X733</accession>